<proteinExistence type="predicted"/>
<feature type="compositionally biased region" description="Basic and acidic residues" evidence="1">
    <location>
        <begin position="566"/>
        <end position="575"/>
    </location>
</feature>
<dbReference type="GO" id="GO:0019898">
    <property type="term" value="C:extrinsic component of membrane"/>
    <property type="evidence" value="ECO:0007669"/>
    <property type="project" value="InterPro"/>
</dbReference>
<dbReference type="EMBL" id="JAEHOC010000008">
    <property type="protein sequence ID" value="KAG2439546.1"/>
    <property type="molecule type" value="Genomic_DNA"/>
</dbReference>
<reference evidence="3" key="1">
    <citation type="journal article" date="2020" name="bioRxiv">
        <title>Comparative genomics of Chlamydomonas.</title>
        <authorList>
            <person name="Craig R.J."/>
            <person name="Hasan A.R."/>
            <person name="Ness R.W."/>
            <person name="Keightley P.D."/>
        </authorList>
    </citation>
    <scope>NUCLEOTIDE SEQUENCE</scope>
    <source>
        <strain evidence="3">SAG 7.73</strain>
    </source>
</reference>
<feature type="compositionally biased region" description="Basic residues" evidence="1">
    <location>
        <begin position="720"/>
        <end position="729"/>
    </location>
</feature>
<name>A0A835T8T3_CHLIN</name>
<feature type="domain" description="PsbP C-terminal" evidence="2">
    <location>
        <begin position="57"/>
        <end position="213"/>
    </location>
</feature>
<evidence type="ECO:0000259" key="2">
    <source>
        <dbReference type="Pfam" id="PF01789"/>
    </source>
</evidence>
<feature type="region of interest" description="Disordered" evidence="1">
    <location>
        <begin position="1119"/>
        <end position="1147"/>
    </location>
</feature>
<feature type="region of interest" description="Disordered" evidence="1">
    <location>
        <begin position="1021"/>
        <end position="1096"/>
    </location>
</feature>
<evidence type="ECO:0000313" key="4">
    <source>
        <dbReference type="Proteomes" id="UP000650467"/>
    </source>
</evidence>
<feature type="compositionally biased region" description="Gly residues" evidence="1">
    <location>
        <begin position="869"/>
        <end position="883"/>
    </location>
</feature>
<feature type="region of interest" description="Disordered" evidence="1">
    <location>
        <begin position="865"/>
        <end position="993"/>
    </location>
</feature>
<feature type="region of interest" description="Disordered" evidence="1">
    <location>
        <begin position="533"/>
        <end position="603"/>
    </location>
</feature>
<dbReference type="GO" id="GO:0005509">
    <property type="term" value="F:calcium ion binding"/>
    <property type="evidence" value="ECO:0007669"/>
    <property type="project" value="InterPro"/>
</dbReference>
<dbReference type="GO" id="GO:0015979">
    <property type="term" value="P:photosynthesis"/>
    <property type="evidence" value="ECO:0007669"/>
    <property type="project" value="InterPro"/>
</dbReference>
<dbReference type="OrthoDB" id="506760at2759"/>
<protein>
    <recommendedName>
        <fullName evidence="2">PsbP C-terminal domain-containing protein</fullName>
    </recommendedName>
</protein>
<feature type="compositionally biased region" description="Polar residues" evidence="1">
    <location>
        <begin position="1041"/>
        <end position="1050"/>
    </location>
</feature>
<evidence type="ECO:0000256" key="1">
    <source>
        <dbReference type="SAM" id="MobiDB-lite"/>
    </source>
</evidence>
<keyword evidence="4" id="KW-1185">Reference proteome</keyword>
<dbReference type="GO" id="GO:0009654">
    <property type="term" value="C:photosystem II oxygen evolving complex"/>
    <property type="evidence" value="ECO:0007669"/>
    <property type="project" value="InterPro"/>
</dbReference>
<feature type="compositionally biased region" description="Low complexity" evidence="1">
    <location>
        <begin position="543"/>
        <end position="557"/>
    </location>
</feature>
<evidence type="ECO:0000313" key="3">
    <source>
        <dbReference type="EMBL" id="KAG2439546.1"/>
    </source>
</evidence>
<organism evidence="3 4">
    <name type="scientific">Chlamydomonas incerta</name>
    <dbReference type="NCBI Taxonomy" id="51695"/>
    <lineage>
        <taxon>Eukaryota</taxon>
        <taxon>Viridiplantae</taxon>
        <taxon>Chlorophyta</taxon>
        <taxon>core chlorophytes</taxon>
        <taxon>Chlorophyceae</taxon>
        <taxon>CS clade</taxon>
        <taxon>Chlamydomonadales</taxon>
        <taxon>Chlamydomonadaceae</taxon>
        <taxon>Chlamydomonas</taxon>
    </lineage>
</organism>
<sequence>MKPLRQPTAINRRELLLHSFAAPLVLGALTIGSDDPTTLLNSVLAGYGLPKLPNSTGFKVLDDFELEFTLEYPRAWVVRPNSLRQGVYISDYNTADKLSVEVVALPEDGDVVKAAVTAAVVPGQGAGQQDDKLLLPAASKIKTNTATVEGKEYTYIVFPSETITRSGYNIRRKNFAVACVKRGMVYTLNASSRTDQFNKDKEELLRHVVESFRLVERSSNRAFFTRFLGSSAASSARGDSSLTRLRSWPAFSQASFEWNVSLKSTSSLVTSKLFVAGGVVWALWLDLDGNSTRARAHGHDTVGVMLAASWASGWAEDEVVAVSVRVALPAADKNLPGRMQVPPDVAATLTRNASGMWAADLSRGLLERGLLGGSPDWMLLRLHLLNVTVRWREDGGHPEAAYSRAVREQVSAALGADGYGVREEFDAAVRTAVVVTESEDGTATGAASTYTWRGASYTANAVGELLWWLVHANLQCHGLDERDAYIKMEAVVAACDIRVGRLKSHPKVRVVASPTPGAVRYLDDQGDDLVRYSLPCRRPDTVGSSSTAGSSASSSSSRADGGLQQRRSDLERAGYDDALGGGEEGQDEEAEAEAGRGGGVASVGVNSHVSSGAAGTTGAANTAASDWAHWQQLWAEAAAASGRGKPGAVPGGGPAGGDVGDSTMLAALAVLAGLALLGVVSPRVLGAILALAAAGASPVEAAEVHRGGGAAAGAVAAAPGKRHGGHLAPHRADHGHGQGQGHAPHGGSGGGGRLHHHSSAGAEHSHAPPPAGGRGPPAAAGGDKHGRGAASSAGGSAGAGGGKGLGSPPPGVAAKRASGGPASGQLSKGVVKSAKGGAPDPALDGVAAAPAPQGDSAVAVAGPAAVVGQDGGDGPNGGGGGGWWARLWQPRGPSGAGSAGTTRSEPAVGSGSAGDGAGAAASHGHAEPGAEPTAEAPAGREGKKAAQQKGPEPTRRGTKCKAASGGGAAEPAAAAAPGPADAVAEGGAADQGPAGNAAEAVAAAAAAAVSAAQPIGASAAGRAGAAGPLRPHTPPPHDSQRQAAPTSADNVSPPAAPEPAPRAGSGAGGGDGTNGAAAASPLGAAEPQPQPQPFAGDAGAMVAALAAGVAAAAAASSASGAALTPRNSGPLTSNSSGSGYGSGPHAPLLSTGGASGSFAGAAAATGGGGSRGRVFAQPWSLAVLAEMAGEAAVGGGSGGGGVGGGGGLALQYACLMCRDGPREHGFLHGGSVHVGVCGECAGRLVMAAAAMGAAAGPGQSEGGGAGAVAGAGSAAGCGVPCPVCMQPADRLVEVIL</sequence>
<feature type="compositionally biased region" description="Gly residues" evidence="1">
    <location>
        <begin position="795"/>
        <end position="805"/>
    </location>
</feature>
<dbReference type="InterPro" id="IPR016123">
    <property type="entry name" value="Mog1/PsbP_a/b/a-sand"/>
</dbReference>
<feature type="compositionally biased region" description="Low complexity" evidence="1">
    <location>
        <begin position="918"/>
        <end position="937"/>
    </location>
</feature>
<gene>
    <name evidence="3" type="ORF">HXX76_004899</name>
</gene>
<feature type="compositionally biased region" description="Gly residues" evidence="1">
    <location>
        <begin position="737"/>
        <end position="752"/>
    </location>
</feature>
<dbReference type="PANTHER" id="PTHR31407:SF4">
    <property type="entry name" value="PSBP-LIKE PROTEIN 1, CHLOROPLASTIC"/>
    <property type="match status" value="1"/>
</dbReference>
<dbReference type="Proteomes" id="UP000650467">
    <property type="component" value="Unassembled WGS sequence"/>
</dbReference>
<comment type="caution">
    <text evidence="3">The sequence shown here is derived from an EMBL/GenBank/DDBJ whole genome shotgun (WGS) entry which is preliminary data.</text>
</comment>
<dbReference type="Pfam" id="PF01789">
    <property type="entry name" value="PsbP"/>
    <property type="match status" value="1"/>
</dbReference>
<dbReference type="Gene3D" id="3.40.1000.10">
    <property type="entry name" value="Mog1/PsbP, alpha/beta/alpha sandwich"/>
    <property type="match status" value="1"/>
</dbReference>
<feature type="region of interest" description="Disordered" evidence="1">
    <location>
        <begin position="713"/>
        <end position="837"/>
    </location>
</feature>
<dbReference type="PANTHER" id="PTHR31407">
    <property type="match status" value="1"/>
</dbReference>
<feature type="compositionally biased region" description="Low complexity" evidence="1">
    <location>
        <begin position="1074"/>
        <end position="1096"/>
    </location>
</feature>
<dbReference type="InterPro" id="IPR002683">
    <property type="entry name" value="PsbP_C"/>
</dbReference>
<feature type="compositionally biased region" description="Low complexity" evidence="1">
    <location>
        <begin position="969"/>
        <end position="993"/>
    </location>
</feature>
<dbReference type="SUPFAM" id="SSF55724">
    <property type="entry name" value="Mog1p/PsbP-like"/>
    <property type="match status" value="1"/>
</dbReference>
<accession>A0A835T8T3</accession>